<dbReference type="Gene3D" id="2.40.50.90">
    <property type="match status" value="1"/>
</dbReference>
<dbReference type="InterPro" id="IPR002071">
    <property type="entry name" value="Thermonucl_AS"/>
</dbReference>
<dbReference type="GO" id="GO:0003676">
    <property type="term" value="F:nucleic acid binding"/>
    <property type="evidence" value="ECO:0007669"/>
    <property type="project" value="InterPro"/>
</dbReference>
<proteinExistence type="predicted"/>
<evidence type="ECO:0000259" key="5">
    <source>
        <dbReference type="PROSITE" id="PS50830"/>
    </source>
</evidence>
<dbReference type="GO" id="GO:0016787">
    <property type="term" value="F:hydrolase activity"/>
    <property type="evidence" value="ECO:0007669"/>
    <property type="project" value="UniProtKB-KW"/>
</dbReference>
<dbReference type="SUPFAM" id="SSF50199">
    <property type="entry name" value="Staphylococcal nuclease"/>
    <property type="match status" value="1"/>
</dbReference>
<keyword evidence="4" id="KW-0732">Signal</keyword>
<keyword evidence="1" id="KW-0540">Nuclease</keyword>
<dbReference type="GO" id="GO:0005737">
    <property type="term" value="C:cytoplasm"/>
    <property type="evidence" value="ECO:0007669"/>
    <property type="project" value="TreeGrafter"/>
</dbReference>
<feature type="signal peptide" evidence="4">
    <location>
        <begin position="1"/>
        <end position="27"/>
    </location>
</feature>
<dbReference type="EMBL" id="LNYT01000013">
    <property type="protein sequence ID" value="KTD48089.1"/>
    <property type="molecule type" value="Genomic_DNA"/>
</dbReference>
<evidence type="ECO:0000256" key="2">
    <source>
        <dbReference type="ARBA" id="ARBA00022759"/>
    </source>
</evidence>
<protein>
    <submittedName>
        <fullName evidence="6">Putative endonuclease</fullName>
    </submittedName>
</protein>
<evidence type="ECO:0000313" key="7">
    <source>
        <dbReference type="Proteomes" id="UP000054608"/>
    </source>
</evidence>
<dbReference type="OrthoDB" id="6867997at2"/>
<dbReference type="Pfam" id="PF00565">
    <property type="entry name" value="SNase"/>
    <property type="match status" value="1"/>
</dbReference>
<dbReference type="InterPro" id="IPR016071">
    <property type="entry name" value="Staphylococal_nuclease_OB-fold"/>
</dbReference>
<dbReference type="PANTHER" id="PTHR12302">
    <property type="entry name" value="EBNA2 BINDING PROTEIN P100"/>
    <property type="match status" value="1"/>
</dbReference>
<evidence type="ECO:0000313" key="6">
    <source>
        <dbReference type="EMBL" id="KTD48089.1"/>
    </source>
</evidence>
<dbReference type="PROSITE" id="PS51257">
    <property type="entry name" value="PROKAR_LIPOPROTEIN"/>
    <property type="match status" value="1"/>
</dbReference>
<dbReference type="Proteomes" id="UP000054608">
    <property type="component" value="Unassembled WGS sequence"/>
</dbReference>
<dbReference type="PATRIC" id="fig|458.5.peg.1546"/>
<dbReference type="PANTHER" id="PTHR12302:SF3">
    <property type="entry name" value="SERINE_THREONINE-PROTEIN KINASE 31"/>
    <property type="match status" value="1"/>
</dbReference>
<keyword evidence="3" id="KW-0378">Hydrolase</keyword>
<feature type="domain" description="TNase-like" evidence="5">
    <location>
        <begin position="30"/>
        <end position="151"/>
    </location>
</feature>
<dbReference type="PROSITE" id="PS01123">
    <property type="entry name" value="TNASE_1"/>
    <property type="match status" value="1"/>
</dbReference>
<accession>A0A0W0XU33</accession>
<evidence type="ECO:0000256" key="1">
    <source>
        <dbReference type="ARBA" id="ARBA00022722"/>
    </source>
</evidence>
<sequence length="163" mass="18366">MSKIAQIQIIKGWLLIALSLSSLSCNAATKTMTGLVIKIADGDTLTILTKNHKQIKIRLTEIDAPEKSQPFGNKSKQSLAKLCFNKMAIVTTQKRDQYGRVLGRVSCNGIDANSEQVKLGMAWVYNQYVTDKSLYRLQKYARSQKLGLWSDSKPIPPWVNRHR</sequence>
<name>A0A0W0XU33_9GAMM</name>
<dbReference type="AlphaFoldDB" id="A0A0W0XU33"/>
<feature type="chain" id="PRO_5006916906" evidence="4">
    <location>
        <begin position="28"/>
        <end position="163"/>
    </location>
</feature>
<keyword evidence="7" id="KW-1185">Reference proteome</keyword>
<dbReference type="SMART" id="SM00318">
    <property type="entry name" value="SNc"/>
    <property type="match status" value="1"/>
</dbReference>
<reference evidence="6 7" key="1">
    <citation type="submission" date="2015-11" db="EMBL/GenBank/DDBJ databases">
        <title>Genomic analysis of 38 Legionella species identifies large and diverse effector repertoires.</title>
        <authorList>
            <person name="Burstein D."/>
            <person name="Amaro F."/>
            <person name="Zusman T."/>
            <person name="Lifshitz Z."/>
            <person name="Cohen O."/>
            <person name="Gilbert J.A."/>
            <person name="Pupko T."/>
            <person name="Shuman H.A."/>
            <person name="Segal G."/>
        </authorList>
    </citation>
    <scope>NUCLEOTIDE SEQUENCE [LARGE SCALE GENOMIC DNA]</scope>
    <source>
        <strain evidence="6 7">WA-270A-C2</strain>
    </source>
</reference>
<dbReference type="GO" id="GO:0004519">
    <property type="term" value="F:endonuclease activity"/>
    <property type="evidence" value="ECO:0007669"/>
    <property type="project" value="UniProtKB-KW"/>
</dbReference>
<dbReference type="InterPro" id="IPR035437">
    <property type="entry name" value="SNase_OB-fold_sf"/>
</dbReference>
<comment type="caution">
    <text evidence="6">The sequence shown here is derived from an EMBL/GenBank/DDBJ whole genome shotgun (WGS) entry which is preliminary data.</text>
</comment>
<evidence type="ECO:0000256" key="4">
    <source>
        <dbReference type="SAM" id="SignalP"/>
    </source>
</evidence>
<evidence type="ECO:0000256" key="3">
    <source>
        <dbReference type="ARBA" id="ARBA00022801"/>
    </source>
</evidence>
<keyword evidence="2 6" id="KW-0255">Endonuclease</keyword>
<organism evidence="6 7">
    <name type="scientific">Legionella rubrilucens</name>
    <dbReference type="NCBI Taxonomy" id="458"/>
    <lineage>
        <taxon>Bacteria</taxon>
        <taxon>Pseudomonadati</taxon>
        <taxon>Pseudomonadota</taxon>
        <taxon>Gammaproteobacteria</taxon>
        <taxon>Legionellales</taxon>
        <taxon>Legionellaceae</taxon>
        <taxon>Legionella</taxon>
    </lineage>
</organism>
<dbReference type="STRING" id="458.Lrub_1488"/>
<gene>
    <name evidence="6" type="ORF">Lrub_1488</name>
</gene>
<dbReference type="PROSITE" id="PS50830">
    <property type="entry name" value="TNASE_3"/>
    <property type="match status" value="1"/>
</dbReference>